<keyword evidence="4 6" id="KW-0472">Membrane</keyword>
<proteinExistence type="predicted"/>
<comment type="caution">
    <text evidence="8">The sequence shown here is derived from an EMBL/GenBank/DDBJ whole genome shotgun (WGS) entry which is preliminary data.</text>
</comment>
<comment type="subcellular location">
    <subcellularLocation>
        <location evidence="1">Membrane</location>
        <topology evidence="1">Multi-pass membrane protein</topology>
    </subcellularLocation>
</comment>
<feature type="transmembrane region" description="Helical" evidence="6">
    <location>
        <begin position="141"/>
        <end position="163"/>
    </location>
</feature>
<evidence type="ECO:0000256" key="3">
    <source>
        <dbReference type="ARBA" id="ARBA00022989"/>
    </source>
</evidence>
<evidence type="ECO:0000313" key="9">
    <source>
        <dbReference type="Proteomes" id="UP001165085"/>
    </source>
</evidence>
<dbReference type="OrthoDB" id="28208at2759"/>
<feature type="transmembrane region" description="Helical" evidence="6">
    <location>
        <begin position="188"/>
        <end position="207"/>
    </location>
</feature>
<dbReference type="Proteomes" id="UP001165085">
    <property type="component" value="Unassembled WGS sequence"/>
</dbReference>
<feature type="transmembrane region" description="Helical" evidence="6">
    <location>
        <begin position="382"/>
        <end position="404"/>
    </location>
</feature>
<name>A0A9W6ZTD6_9STRA</name>
<dbReference type="GO" id="GO:0016020">
    <property type="term" value="C:membrane"/>
    <property type="evidence" value="ECO:0007669"/>
    <property type="project" value="UniProtKB-SubCell"/>
</dbReference>
<accession>A0A9W6ZTD6</accession>
<evidence type="ECO:0000256" key="4">
    <source>
        <dbReference type="ARBA" id="ARBA00023136"/>
    </source>
</evidence>
<feature type="transmembrane region" description="Helical" evidence="6">
    <location>
        <begin position="117"/>
        <end position="135"/>
    </location>
</feature>
<evidence type="ECO:0000256" key="6">
    <source>
        <dbReference type="SAM" id="Phobius"/>
    </source>
</evidence>
<gene>
    <name evidence="8" type="ORF">TrST_g4145</name>
</gene>
<dbReference type="PANTHER" id="PTHR22950:SF702">
    <property type="entry name" value="AMINO ACID TRANSPORTER PROTEIN"/>
    <property type="match status" value="1"/>
</dbReference>
<dbReference type="EMBL" id="BRXY01000039">
    <property type="protein sequence ID" value="GMH56325.1"/>
    <property type="molecule type" value="Genomic_DNA"/>
</dbReference>
<feature type="domain" description="Amino acid transporter transmembrane" evidence="7">
    <location>
        <begin position="110"/>
        <end position="551"/>
    </location>
</feature>
<feature type="transmembrane region" description="Helical" evidence="6">
    <location>
        <begin position="259"/>
        <end position="281"/>
    </location>
</feature>
<reference evidence="9" key="1">
    <citation type="journal article" date="2023" name="Commun. Biol.">
        <title>Genome analysis of Parmales, the sister group of diatoms, reveals the evolutionary specialization of diatoms from phago-mixotrophs to photoautotrophs.</title>
        <authorList>
            <person name="Ban H."/>
            <person name="Sato S."/>
            <person name="Yoshikawa S."/>
            <person name="Yamada K."/>
            <person name="Nakamura Y."/>
            <person name="Ichinomiya M."/>
            <person name="Sato N."/>
            <person name="Blanc-Mathieu R."/>
            <person name="Endo H."/>
            <person name="Kuwata A."/>
            <person name="Ogata H."/>
        </authorList>
    </citation>
    <scope>NUCLEOTIDE SEQUENCE [LARGE SCALE GENOMIC DNA]</scope>
    <source>
        <strain evidence="9">NIES 3701</strain>
    </source>
</reference>
<feature type="compositionally biased region" description="Polar residues" evidence="5">
    <location>
        <begin position="432"/>
        <end position="443"/>
    </location>
</feature>
<keyword evidence="9" id="KW-1185">Reference proteome</keyword>
<dbReference type="PANTHER" id="PTHR22950">
    <property type="entry name" value="AMINO ACID TRANSPORTER"/>
    <property type="match status" value="1"/>
</dbReference>
<feature type="transmembrane region" description="Helical" evidence="6">
    <location>
        <begin position="227"/>
        <end position="247"/>
    </location>
</feature>
<evidence type="ECO:0000259" key="7">
    <source>
        <dbReference type="Pfam" id="PF01490"/>
    </source>
</evidence>
<feature type="transmembrane region" description="Helical" evidence="6">
    <location>
        <begin position="343"/>
        <end position="362"/>
    </location>
</feature>
<sequence length="563" mass="61630">MASSEPLILSPAALSAHSSRLDSQQSSSSDSNEKGGVFSWFTRRISKTEVTRRVSFRQKIIGYQPDLEPLIDPKNVAQPSPTNAIRRVVSGDSLPPTPLFSRFRFPEIRTGSIRGSIFNLCSATLGAGALSLPYAFSQAGILMSVGLLMVAVGSTLLSIHLLVESANFTGGKSYEEITVMVFGRKMGVLVETSIIVFCFGTCVAYIVAVGDILQQGIIDTINYDAWFMNREVFMIVFTGAVMFPLSLFERINSLRYSSLFGICSIFFLVFSASYHSIHGLVVDGYDQSWGLGDVIYTVGDFKSVVKACPIIMFAFTCQVNVFSIYEELERSSAKRMSRVSNGAVRLCMFAYLLMGLFGYLDYGAATQANILQNYCVQKTKDPLMITAFVGIVITIVMAFPLNIFPCRYTMEIIIERFGTIGEQTSSDEEQGESTNLIDPTNNESMTDDLNTSDEIVKTPAQKFRHVFLTFLITALSLLVAIVVPNISVVFQLMGGTASAFVCFVLPAAFAIKLGYLEKEEEKYTLWGAWALAVGGVVVGVVSTAVTVYGIFVPDAAPEDNCKM</sequence>
<feature type="transmembrane region" description="Helical" evidence="6">
    <location>
        <begin position="489"/>
        <end position="511"/>
    </location>
</feature>
<feature type="transmembrane region" description="Helical" evidence="6">
    <location>
        <begin position="466"/>
        <end position="483"/>
    </location>
</feature>
<dbReference type="GO" id="GO:0015179">
    <property type="term" value="F:L-amino acid transmembrane transporter activity"/>
    <property type="evidence" value="ECO:0007669"/>
    <property type="project" value="TreeGrafter"/>
</dbReference>
<feature type="transmembrane region" description="Helical" evidence="6">
    <location>
        <begin position="301"/>
        <end position="322"/>
    </location>
</feature>
<feature type="region of interest" description="Disordered" evidence="5">
    <location>
        <begin position="424"/>
        <end position="443"/>
    </location>
</feature>
<evidence type="ECO:0000313" key="8">
    <source>
        <dbReference type="EMBL" id="GMH56325.1"/>
    </source>
</evidence>
<dbReference type="AlphaFoldDB" id="A0A9W6ZTD6"/>
<protein>
    <recommendedName>
        <fullName evidence="7">Amino acid transporter transmembrane domain-containing protein</fullName>
    </recommendedName>
</protein>
<evidence type="ECO:0000256" key="2">
    <source>
        <dbReference type="ARBA" id="ARBA00022692"/>
    </source>
</evidence>
<evidence type="ECO:0000256" key="5">
    <source>
        <dbReference type="SAM" id="MobiDB-lite"/>
    </source>
</evidence>
<dbReference type="InterPro" id="IPR013057">
    <property type="entry name" value="AA_transpt_TM"/>
</dbReference>
<keyword evidence="2 6" id="KW-0812">Transmembrane</keyword>
<feature type="transmembrane region" description="Helical" evidence="6">
    <location>
        <begin position="523"/>
        <end position="551"/>
    </location>
</feature>
<evidence type="ECO:0000256" key="1">
    <source>
        <dbReference type="ARBA" id="ARBA00004141"/>
    </source>
</evidence>
<keyword evidence="3 6" id="KW-1133">Transmembrane helix</keyword>
<organism evidence="8 9">
    <name type="scientific">Triparma strigata</name>
    <dbReference type="NCBI Taxonomy" id="1606541"/>
    <lineage>
        <taxon>Eukaryota</taxon>
        <taxon>Sar</taxon>
        <taxon>Stramenopiles</taxon>
        <taxon>Ochrophyta</taxon>
        <taxon>Bolidophyceae</taxon>
        <taxon>Parmales</taxon>
        <taxon>Triparmaceae</taxon>
        <taxon>Triparma</taxon>
    </lineage>
</organism>
<dbReference type="Pfam" id="PF01490">
    <property type="entry name" value="Aa_trans"/>
    <property type="match status" value="1"/>
</dbReference>